<dbReference type="STRING" id="1278073.MYSTI_03894"/>
<dbReference type="HOGENOM" id="CLU_330609_0_0_7"/>
<evidence type="ECO:0000313" key="2">
    <source>
        <dbReference type="EMBL" id="AGC45200.1"/>
    </source>
</evidence>
<proteinExistence type="predicted"/>
<keyword evidence="3" id="KW-1185">Reference proteome</keyword>
<dbReference type="RefSeq" id="WP_015349460.1">
    <property type="nucleotide sequence ID" value="NC_020126.1"/>
</dbReference>
<keyword evidence="1" id="KW-0732">Signal</keyword>
<name>L7UBD5_MYXSD</name>
<dbReference type="PATRIC" id="fig|1278073.3.peg.3965"/>
<dbReference type="EMBL" id="CP004025">
    <property type="protein sequence ID" value="AGC45200.1"/>
    <property type="molecule type" value="Genomic_DNA"/>
</dbReference>
<reference evidence="2 3" key="1">
    <citation type="journal article" date="2013" name="Genome Announc.">
        <title>Complete genome sequence of Myxococcus stipitatus strain DSM 14675, a fruiting myxobacterium.</title>
        <authorList>
            <person name="Huntley S."/>
            <person name="Kneip S."/>
            <person name="Treuner-Lange A."/>
            <person name="Sogaard-Andersen L."/>
        </authorList>
    </citation>
    <scope>NUCLEOTIDE SEQUENCE [LARGE SCALE GENOMIC DNA]</scope>
    <source>
        <strain evidence="3">DSM 14675 / JCM 12634 / Mx s8</strain>
    </source>
</reference>
<accession>L7UBD5</accession>
<dbReference type="KEGG" id="msd:MYSTI_03894"/>
<dbReference type="Proteomes" id="UP000011131">
    <property type="component" value="Chromosome"/>
</dbReference>
<evidence type="ECO:0000256" key="1">
    <source>
        <dbReference type="SAM" id="SignalP"/>
    </source>
</evidence>
<organism evidence="2 3">
    <name type="scientific">Myxococcus stipitatus (strain DSM 14675 / JCM 12634 / Mx s8)</name>
    <dbReference type="NCBI Taxonomy" id="1278073"/>
    <lineage>
        <taxon>Bacteria</taxon>
        <taxon>Pseudomonadati</taxon>
        <taxon>Myxococcota</taxon>
        <taxon>Myxococcia</taxon>
        <taxon>Myxococcales</taxon>
        <taxon>Cystobacterineae</taxon>
        <taxon>Myxococcaceae</taxon>
        <taxon>Myxococcus</taxon>
    </lineage>
</organism>
<feature type="signal peptide" evidence="1">
    <location>
        <begin position="1"/>
        <end position="25"/>
    </location>
</feature>
<feature type="chain" id="PRO_5003984133" description="Lipoprotein" evidence="1">
    <location>
        <begin position="26"/>
        <end position="867"/>
    </location>
</feature>
<dbReference type="PROSITE" id="PS51257">
    <property type="entry name" value="PROKAR_LIPOPROTEIN"/>
    <property type="match status" value="1"/>
</dbReference>
<protein>
    <recommendedName>
        <fullName evidence="4">Lipoprotein</fullName>
    </recommendedName>
</protein>
<sequence length="867" mass="89994">MSPSSRSLVLPVFVCALVGTLAGCAPGGEDLSIPGPKPTPVTCAVDQDCPDPALFFCNTAVSLCEPSCRTRRDCDASRRGEAFAIPACATALGCQCDMNRCEVSLCASDADCTGVDVCRDGACVAPPAPPLAASCQIIPDVVVGRTGGTVVFDVWVKDASGRPMVPSGGVTWKALTSVVKRKGTEQRSRATFVLDEQAEAREQVEVSIGSAVCTARVTVLGPEVPERGVRVSVVDELTGRPLSKVTLSVSGSRGQLLATGVTGTDGTAWVPASGRVGVSAFHPDYGYLTVARLDADSLRDLRLALRRNPLDTSGGVQVAFVQALAANPRSVNLHLGMAGLSVPGLVSELTPESLLGAERTVDVGAAGSGDMSLPSGTAVWLEGAAAPKASAPGAAGVCDASLAGVLDAEAEIRAGTCGTRVAWGLTGTLPLAALPLSAVEPGVDPLLMLGRLLPVSTRFYSSAVRDASFRLVPTPGLAEGAPRPDTVTYPQLVSLDFEAVRLAFPFAVRVPQLPRYRGAYLDRAFVVSTVAAPGRGLVPLGFGAAANVSPSDPNADTDARLGQPGVVAVRMAPAHHGLEGQPYRLLVGATSRAVRDDASAGTPTSFVVTELSAPSFDPLGERPITPSSRFLPIPEGARYNFDPEATQELKGRELRVVDAGAATLVRVVFTNRLGRRWTVLTSPSEAEEGVLVPTPPAGFEDRTYFGDHLGSRALLRVETLQVLDRDLEDLGPSELVSAAGQGLEKVADLTRAASALEMGRPEVAWIYPELEGQRLSRGSAVRVRVTGFRPGVDADAQGRVRVTLKGGKGCDDIVVSDTSVSLGSGEVELRLPSNCSGTGVSLIAALEDPQGALLRPPVLAIRGVDIP</sequence>
<dbReference type="AlphaFoldDB" id="L7UBD5"/>
<evidence type="ECO:0008006" key="4">
    <source>
        <dbReference type="Google" id="ProtNLM"/>
    </source>
</evidence>
<dbReference type="OrthoDB" id="5377609at2"/>
<evidence type="ECO:0000313" key="3">
    <source>
        <dbReference type="Proteomes" id="UP000011131"/>
    </source>
</evidence>
<gene>
    <name evidence="2" type="ordered locus">MYSTI_03894</name>
</gene>